<evidence type="ECO:0000256" key="2">
    <source>
        <dbReference type="HAMAP-Rule" id="MF_02087"/>
    </source>
</evidence>
<dbReference type="HOGENOM" id="CLU_059988_0_1_6"/>
<dbReference type="HAMAP" id="MF_02087">
    <property type="entry name" value="PLP_homeostasis"/>
    <property type="match status" value="1"/>
</dbReference>
<evidence type="ECO:0000256" key="1">
    <source>
        <dbReference type="ARBA" id="ARBA00022898"/>
    </source>
</evidence>
<feature type="modified residue" description="N6-(pyridoxal phosphate)lysine" evidence="2 3">
    <location>
        <position position="36"/>
    </location>
</feature>
<keyword evidence="7" id="KW-1185">Reference proteome</keyword>
<evidence type="ECO:0000259" key="5">
    <source>
        <dbReference type="Pfam" id="PF01168"/>
    </source>
</evidence>
<dbReference type="Pfam" id="PF01168">
    <property type="entry name" value="Ala_racemase_N"/>
    <property type="match status" value="1"/>
</dbReference>
<dbReference type="STRING" id="555778.Hneap_1840"/>
<dbReference type="InterPro" id="IPR029066">
    <property type="entry name" value="PLP-binding_barrel"/>
</dbReference>
<organism evidence="6 7">
    <name type="scientific">Halothiobacillus neapolitanus (strain ATCC 23641 / DSM 15147 / CIP 104769 / NCIMB 8539 / c2)</name>
    <name type="common">Thiobacillus neapolitanus</name>
    <dbReference type="NCBI Taxonomy" id="555778"/>
    <lineage>
        <taxon>Bacteria</taxon>
        <taxon>Pseudomonadati</taxon>
        <taxon>Pseudomonadota</taxon>
        <taxon>Gammaproteobacteria</taxon>
        <taxon>Chromatiales</taxon>
        <taxon>Halothiobacillaceae</taxon>
        <taxon>Halothiobacillus</taxon>
    </lineage>
</organism>
<dbReference type="AlphaFoldDB" id="D0L1T9"/>
<protein>
    <recommendedName>
        <fullName evidence="2">Pyridoxal phosphate homeostasis protein</fullName>
        <shortName evidence="2">PLP homeostasis protein</shortName>
    </recommendedName>
</protein>
<dbReference type="EMBL" id="CP001801">
    <property type="protein sequence ID" value="ACX96662.1"/>
    <property type="molecule type" value="Genomic_DNA"/>
</dbReference>
<name>D0L1T9_HALNC</name>
<dbReference type="PIRSF" id="PIRSF004848">
    <property type="entry name" value="YBL036c_PLPDEIII"/>
    <property type="match status" value="1"/>
</dbReference>
<evidence type="ECO:0000256" key="3">
    <source>
        <dbReference type="PIRSR" id="PIRSR004848-1"/>
    </source>
</evidence>
<reference evidence="6 7" key="1">
    <citation type="submission" date="2009-10" db="EMBL/GenBank/DDBJ databases">
        <title>Complete sequence of Halothiobacillus neapolitanus c2.</title>
        <authorList>
            <consortium name="US DOE Joint Genome Institute"/>
            <person name="Lucas S."/>
            <person name="Copeland A."/>
            <person name="Lapidus A."/>
            <person name="Glavina del Rio T."/>
            <person name="Tice H."/>
            <person name="Bruce D."/>
            <person name="Goodwin L."/>
            <person name="Pitluck S."/>
            <person name="Davenport K."/>
            <person name="Brettin T."/>
            <person name="Detter J.C."/>
            <person name="Han C."/>
            <person name="Tapia R."/>
            <person name="Larimer F."/>
            <person name="Land M."/>
            <person name="Hauser L."/>
            <person name="Kyrpides N."/>
            <person name="Mikhailova N."/>
            <person name="Kerfeld C."/>
            <person name="Cannon G."/>
            <person name="Heinhort S."/>
        </authorList>
    </citation>
    <scope>NUCLEOTIDE SEQUENCE [LARGE SCALE GENOMIC DNA]</scope>
    <source>
        <strain evidence="7">ATCC 23641 / c2</strain>
    </source>
</reference>
<accession>D0L1T9</accession>
<dbReference type="Proteomes" id="UP000009102">
    <property type="component" value="Chromosome"/>
</dbReference>
<dbReference type="PANTHER" id="PTHR10146:SF14">
    <property type="entry name" value="PYRIDOXAL PHOSPHATE HOMEOSTASIS PROTEIN"/>
    <property type="match status" value="1"/>
</dbReference>
<dbReference type="NCBIfam" id="TIGR00044">
    <property type="entry name" value="YggS family pyridoxal phosphate-dependent enzyme"/>
    <property type="match status" value="1"/>
</dbReference>
<dbReference type="CDD" id="cd06824">
    <property type="entry name" value="PLPDE_III_Yggs_like"/>
    <property type="match status" value="1"/>
</dbReference>
<dbReference type="InterPro" id="IPR011078">
    <property type="entry name" value="PyrdxlP_homeostasis"/>
</dbReference>
<dbReference type="Gene3D" id="3.20.20.10">
    <property type="entry name" value="Alanine racemase"/>
    <property type="match status" value="1"/>
</dbReference>
<sequence>MNSLHERFSSIKNRIERASHAVGRPDGSVVLIAVSKRQTIEAMAQLASLGQRDFGESYLQEALDKQSALADQPVGASIVWHFIGPIQSNKTRGIAENFSWVHSVDRPKIAQRLNDQRPIELPPLNVLIEVNIDGEASKSGVLPEQLPGMVDIFQNLPRLKLMGLMAIPAPGSSDGFCRLAALNARLESPLPVLSMGMSDDFEAAIAAGSTHVRVGSALFGPRQ</sequence>
<dbReference type="RefSeq" id="WP_012824695.1">
    <property type="nucleotide sequence ID" value="NC_013422.1"/>
</dbReference>
<dbReference type="SUPFAM" id="SSF51419">
    <property type="entry name" value="PLP-binding barrel"/>
    <property type="match status" value="1"/>
</dbReference>
<gene>
    <name evidence="6" type="ordered locus">Hneap_1840</name>
</gene>
<dbReference type="PANTHER" id="PTHR10146">
    <property type="entry name" value="PROLINE SYNTHETASE CO-TRANSCRIBED BACTERIAL HOMOLOG PROTEIN"/>
    <property type="match status" value="1"/>
</dbReference>
<evidence type="ECO:0000313" key="7">
    <source>
        <dbReference type="Proteomes" id="UP000009102"/>
    </source>
</evidence>
<dbReference type="FunFam" id="3.20.20.10:FF:000018">
    <property type="entry name" value="Pyridoxal phosphate homeostasis protein"/>
    <property type="match status" value="1"/>
</dbReference>
<evidence type="ECO:0000256" key="4">
    <source>
        <dbReference type="RuleBase" id="RU004514"/>
    </source>
</evidence>
<evidence type="ECO:0000313" key="6">
    <source>
        <dbReference type="EMBL" id="ACX96662.1"/>
    </source>
</evidence>
<comment type="cofactor">
    <cofactor evidence="3">
        <name>pyridoxal 5'-phosphate</name>
        <dbReference type="ChEBI" id="CHEBI:597326"/>
    </cofactor>
</comment>
<proteinExistence type="inferred from homology"/>
<dbReference type="OrthoDB" id="9804072at2"/>
<keyword evidence="1 2" id="KW-0663">Pyridoxal phosphate</keyword>
<dbReference type="InterPro" id="IPR001608">
    <property type="entry name" value="Ala_racemase_N"/>
</dbReference>
<comment type="function">
    <text evidence="2">Pyridoxal 5'-phosphate (PLP)-binding protein, which is involved in PLP homeostasis.</text>
</comment>
<dbReference type="PROSITE" id="PS01211">
    <property type="entry name" value="UPF0001"/>
    <property type="match status" value="1"/>
</dbReference>
<dbReference type="GO" id="GO:0030170">
    <property type="term" value="F:pyridoxal phosphate binding"/>
    <property type="evidence" value="ECO:0007669"/>
    <property type="project" value="UniProtKB-UniRule"/>
</dbReference>
<feature type="domain" description="Alanine racemase N-terminal" evidence="5">
    <location>
        <begin position="10"/>
        <end position="222"/>
    </location>
</feature>
<dbReference type="eggNOG" id="COG0325">
    <property type="taxonomic scope" value="Bacteria"/>
</dbReference>
<dbReference type="KEGG" id="hna:Hneap_1840"/>
<comment type="similarity">
    <text evidence="2 4">Belongs to the pyridoxal phosphate-binding protein YggS/PROSC family.</text>
</comment>